<evidence type="ECO:0000256" key="1">
    <source>
        <dbReference type="SAM" id="Phobius"/>
    </source>
</evidence>
<keyword evidence="3" id="KW-1185">Reference proteome</keyword>
<evidence type="ECO:0000313" key="2">
    <source>
        <dbReference type="EMBL" id="CAG2215084.1"/>
    </source>
</evidence>
<protein>
    <submittedName>
        <fullName evidence="2">Uncharacterized protein</fullName>
    </submittedName>
</protein>
<dbReference type="AlphaFoldDB" id="A0A8S3S390"/>
<keyword evidence="1" id="KW-0472">Membrane</keyword>
<reference evidence="2" key="1">
    <citation type="submission" date="2021-03" db="EMBL/GenBank/DDBJ databases">
        <authorList>
            <person name="Bekaert M."/>
        </authorList>
    </citation>
    <scope>NUCLEOTIDE SEQUENCE</scope>
</reference>
<evidence type="ECO:0000313" key="3">
    <source>
        <dbReference type="Proteomes" id="UP000683360"/>
    </source>
</evidence>
<sequence>MTAVCAGGQSRFGTWSFIINSCLLKNESVSNNQSEFKDIWLGYFMYEEDKANQMCGAILRKDFTQSLTYQMRNCSDRLAVLCIDENNFSPLSTSTALNNCSLPTTLDTGSLFSSNLKNTSTTIGREEKNNTLGEIVILNLVLFCLILLFVTMIILRKRINLQVCQSAYQKCRSSNSKTTTMVETHEKCASINGVPQMKVKRFVAAILSL</sequence>
<proteinExistence type="predicted"/>
<keyword evidence="1" id="KW-0812">Transmembrane</keyword>
<dbReference type="OrthoDB" id="6184520at2759"/>
<comment type="caution">
    <text evidence="2">The sequence shown here is derived from an EMBL/GenBank/DDBJ whole genome shotgun (WGS) entry which is preliminary data.</text>
</comment>
<keyword evidence="1" id="KW-1133">Transmembrane helix</keyword>
<dbReference type="EMBL" id="CAJPWZ010001434">
    <property type="protein sequence ID" value="CAG2215084.1"/>
    <property type="molecule type" value="Genomic_DNA"/>
</dbReference>
<accession>A0A8S3S390</accession>
<gene>
    <name evidence="2" type="ORF">MEDL_28866</name>
</gene>
<feature type="transmembrane region" description="Helical" evidence="1">
    <location>
        <begin position="135"/>
        <end position="155"/>
    </location>
</feature>
<name>A0A8S3S390_MYTED</name>
<organism evidence="2 3">
    <name type="scientific">Mytilus edulis</name>
    <name type="common">Blue mussel</name>
    <dbReference type="NCBI Taxonomy" id="6550"/>
    <lineage>
        <taxon>Eukaryota</taxon>
        <taxon>Metazoa</taxon>
        <taxon>Spiralia</taxon>
        <taxon>Lophotrochozoa</taxon>
        <taxon>Mollusca</taxon>
        <taxon>Bivalvia</taxon>
        <taxon>Autobranchia</taxon>
        <taxon>Pteriomorphia</taxon>
        <taxon>Mytilida</taxon>
        <taxon>Mytiloidea</taxon>
        <taxon>Mytilidae</taxon>
        <taxon>Mytilinae</taxon>
        <taxon>Mytilus</taxon>
    </lineage>
</organism>
<dbReference type="Proteomes" id="UP000683360">
    <property type="component" value="Unassembled WGS sequence"/>
</dbReference>